<accession>T1CE18</accession>
<gene>
    <name evidence="1" type="ORF">B1B_06682</name>
</gene>
<comment type="caution">
    <text evidence="1">The sequence shown here is derived from an EMBL/GenBank/DDBJ whole genome shotgun (WGS) entry which is preliminary data.</text>
</comment>
<protein>
    <submittedName>
        <fullName evidence="1">Uncharacterized protein</fullName>
    </submittedName>
</protein>
<sequence length="115" mass="12746">MARQLHLPIKVDLRGKFKNDVAALRYLRTKLAPQMNPYYFYAWIHLLNKGAEDQIIAARGMTFWVTGRLAQREPGANMAGEKGQIEELFAATPLDGVVRVSGGMASAWGWGRAAA</sequence>
<organism evidence="1">
    <name type="scientific">mine drainage metagenome</name>
    <dbReference type="NCBI Taxonomy" id="410659"/>
    <lineage>
        <taxon>unclassified sequences</taxon>
        <taxon>metagenomes</taxon>
        <taxon>ecological metagenomes</taxon>
    </lineage>
</organism>
<dbReference type="AlphaFoldDB" id="T1CE18"/>
<reference evidence="1" key="2">
    <citation type="journal article" date="2014" name="ISME J.">
        <title>Microbial stratification in low pH oxic and suboxic macroscopic growths along an acid mine drainage.</title>
        <authorList>
            <person name="Mendez-Garcia C."/>
            <person name="Mesa V."/>
            <person name="Sprenger R.R."/>
            <person name="Richter M."/>
            <person name="Diez M.S."/>
            <person name="Solano J."/>
            <person name="Bargiela R."/>
            <person name="Golyshina O.V."/>
            <person name="Manteca A."/>
            <person name="Ramos J.L."/>
            <person name="Gallego J.R."/>
            <person name="Llorente I."/>
            <person name="Martins Dos Santos V.A."/>
            <person name="Jensen O.N."/>
            <person name="Pelaez A.I."/>
            <person name="Sanchez J."/>
            <person name="Ferrer M."/>
        </authorList>
    </citation>
    <scope>NUCLEOTIDE SEQUENCE</scope>
</reference>
<evidence type="ECO:0000313" key="1">
    <source>
        <dbReference type="EMBL" id="EQD64174.1"/>
    </source>
</evidence>
<name>T1CE18_9ZZZZ</name>
<reference evidence="1" key="1">
    <citation type="submission" date="2013-08" db="EMBL/GenBank/DDBJ databases">
        <authorList>
            <person name="Mendez C."/>
            <person name="Richter M."/>
            <person name="Ferrer M."/>
            <person name="Sanchez J."/>
        </authorList>
    </citation>
    <scope>NUCLEOTIDE SEQUENCE</scope>
</reference>
<proteinExistence type="predicted"/>
<dbReference type="EMBL" id="AUZY01004231">
    <property type="protein sequence ID" value="EQD64174.1"/>
    <property type="molecule type" value="Genomic_DNA"/>
</dbReference>